<dbReference type="OrthoDB" id="5411773at2759"/>
<sequence>MCILSSAELQQEINKESSKYIRHSLRASGGQAQALSPKDAAIPELVKAHYAEIDKLSDEKIALAERIVRLIARAQVRLEADLSKVMVLQGDEPAPQTITSHYSTVSSRTPITQVIDQLRSAANLPITSEAAPPPFASSSAAAPPPAKPSVGPDPDEDAEGEDEPEDTAEDMGEVEEDKEIYCFCRKLSYGEDAA</sequence>
<feature type="region of interest" description="Disordered" evidence="1">
    <location>
        <begin position="127"/>
        <end position="176"/>
    </location>
</feature>
<dbReference type="EMBL" id="SGPM01000085">
    <property type="protein sequence ID" value="THH30322.1"/>
    <property type="molecule type" value="Genomic_DNA"/>
</dbReference>
<evidence type="ECO:0000256" key="1">
    <source>
        <dbReference type="SAM" id="MobiDB-lite"/>
    </source>
</evidence>
<feature type="compositionally biased region" description="Acidic residues" evidence="1">
    <location>
        <begin position="153"/>
        <end position="176"/>
    </location>
</feature>
<name>A0A4S4MVG6_9APHY</name>
<dbReference type="Gene3D" id="6.10.140.1740">
    <property type="match status" value="1"/>
</dbReference>
<dbReference type="Pfam" id="PF12998">
    <property type="entry name" value="ING"/>
    <property type="match status" value="1"/>
</dbReference>
<organism evidence="3 4">
    <name type="scientific">Antrodiella citrinella</name>
    <dbReference type="NCBI Taxonomy" id="2447956"/>
    <lineage>
        <taxon>Eukaryota</taxon>
        <taxon>Fungi</taxon>
        <taxon>Dikarya</taxon>
        <taxon>Basidiomycota</taxon>
        <taxon>Agaricomycotina</taxon>
        <taxon>Agaricomycetes</taxon>
        <taxon>Polyporales</taxon>
        <taxon>Steccherinaceae</taxon>
        <taxon>Antrodiella</taxon>
    </lineage>
</organism>
<feature type="domain" description="Inhibitor of growth protein N-terminal histone-binding" evidence="2">
    <location>
        <begin position="8"/>
        <end position="84"/>
    </location>
</feature>
<reference evidence="3 4" key="1">
    <citation type="submission" date="2019-02" db="EMBL/GenBank/DDBJ databases">
        <title>Genome sequencing of the rare red list fungi Antrodiella citrinella (Flaviporus citrinellus).</title>
        <authorList>
            <person name="Buettner E."/>
            <person name="Kellner H."/>
        </authorList>
    </citation>
    <scope>NUCLEOTIDE SEQUENCE [LARGE SCALE GENOMIC DNA]</scope>
    <source>
        <strain evidence="3 4">DSM 108506</strain>
    </source>
</reference>
<evidence type="ECO:0000313" key="3">
    <source>
        <dbReference type="EMBL" id="THH30322.1"/>
    </source>
</evidence>
<accession>A0A4S4MVG6</accession>
<evidence type="ECO:0000259" key="2">
    <source>
        <dbReference type="Pfam" id="PF12998"/>
    </source>
</evidence>
<dbReference type="InterPro" id="IPR024610">
    <property type="entry name" value="ING_N_histone-binding"/>
</dbReference>
<gene>
    <name evidence="3" type="ORF">EUX98_g3862</name>
</gene>
<evidence type="ECO:0000313" key="4">
    <source>
        <dbReference type="Proteomes" id="UP000308730"/>
    </source>
</evidence>
<proteinExistence type="predicted"/>
<dbReference type="Proteomes" id="UP000308730">
    <property type="component" value="Unassembled WGS sequence"/>
</dbReference>
<comment type="caution">
    <text evidence="3">The sequence shown here is derived from an EMBL/GenBank/DDBJ whole genome shotgun (WGS) entry which is preliminary data.</text>
</comment>
<keyword evidence="4" id="KW-1185">Reference proteome</keyword>
<dbReference type="AlphaFoldDB" id="A0A4S4MVG6"/>
<protein>
    <recommendedName>
        <fullName evidence="2">Inhibitor of growth protein N-terminal histone-binding domain-containing protein</fullName>
    </recommendedName>
</protein>